<reference evidence="2" key="1">
    <citation type="submission" date="2013-11" db="EMBL/GenBank/DDBJ databases">
        <title>Genome sequence of the fusiform rust pathogen reveals effectors for host alternation and coevolution with pine.</title>
        <authorList>
            <consortium name="DOE Joint Genome Institute"/>
            <person name="Smith K."/>
            <person name="Pendleton A."/>
            <person name="Kubisiak T."/>
            <person name="Anderson C."/>
            <person name="Salamov A."/>
            <person name="Aerts A."/>
            <person name="Riley R."/>
            <person name="Clum A."/>
            <person name="Lindquist E."/>
            <person name="Ence D."/>
            <person name="Campbell M."/>
            <person name="Kronenberg Z."/>
            <person name="Feau N."/>
            <person name="Dhillon B."/>
            <person name="Hamelin R."/>
            <person name="Burleigh J."/>
            <person name="Smith J."/>
            <person name="Yandell M."/>
            <person name="Nelson C."/>
            <person name="Grigoriev I."/>
            <person name="Davis J."/>
        </authorList>
    </citation>
    <scope>NUCLEOTIDE SEQUENCE</scope>
    <source>
        <strain evidence="2">G11</strain>
    </source>
</reference>
<evidence type="ECO:0000313" key="2">
    <source>
        <dbReference type="EMBL" id="KAG0149878.1"/>
    </source>
</evidence>
<organism evidence="2 3">
    <name type="scientific">Cronartium quercuum f. sp. fusiforme G11</name>
    <dbReference type="NCBI Taxonomy" id="708437"/>
    <lineage>
        <taxon>Eukaryota</taxon>
        <taxon>Fungi</taxon>
        <taxon>Dikarya</taxon>
        <taxon>Basidiomycota</taxon>
        <taxon>Pucciniomycotina</taxon>
        <taxon>Pucciniomycetes</taxon>
        <taxon>Pucciniales</taxon>
        <taxon>Coleosporiaceae</taxon>
        <taxon>Cronartium</taxon>
    </lineage>
</organism>
<evidence type="ECO:0008006" key="4">
    <source>
        <dbReference type="Google" id="ProtNLM"/>
    </source>
</evidence>
<feature type="chain" id="PRO_5040117012" description="Transmembrane protein" evidence="1">
    <location>
        <begin position="23"/>
        <end position="238"/>
    </location>
</feature>
<dbReference type="Proteomes" id="UP000886653">
    <property type="component" value="Unassembled WGS sequence"/>
</dbReference>
<name>A0A9P6NPL3_9BASI</name>
<evidence type="ECO:0000313" key="3">
    <source>
        <dbReference type="Proteomes" id="UP000886653"/>
    </source>
</evidence>
<feature type="signal peptide" evidence="1">
    <location>
        <begin position="1"/>
        <end position="22"/>
    </location>
</feature>
<dbReference type="OrthoDB" id="2504670at2759"/>
<protein>
    <recommendedName>
        <fullName evidence="4">Transmembrane protein</fullName>
    </recommendedName>
</protein>
<accession>A0A9P6NPL3</accession>
<proteinExistence type="predicted"/>
<comment type="caution">
    <text evidence="2">The sequence shown here is derived from an EMBL/GenBank/DDBJ whole genome shotgun (WGS) entry which is preliminary data.</text>
</comment>
<keyword evidence="1" id="KW-0732">Signal</keyword>
<evidence type="ECO:0000256" key="1">
    <source>
        <dbReference type="SAM" id="SignalP"/>
    </source>
</evidence>
<dbReference type="AlphaFoldDB" id="A0A9P6NPL3"/>
<gene>
    <name evidence="2" type="ORF">CROQUDRAFT_668983</name>
</gene>
<dbReference type="EMBL" id="MU167224">
    <property type="protein sequence ID" value="KAG0149878.1"/>
    <property type="molecule type" value="Genomic_DNA"/>
</dbReference>
<sequence>MSFSRTFTILALVATLAPLSLCAPARTTSIVPVSTSKTIVTEQLCASLGLIDYQVSEFLVKACEEAKFATNVHLGRRDLLDATANLHLTVILNLCSSINGIVGTLTHLISDVASTVEAVVGGLVVPTLVQVTHQLDATVIGLENVVACTDAKVAATVYGAFKAFAAILQKVFVFITVNIDVLTKLNLKAAIHIALVNLSKSLEAYLGSLFRFISNDLDNLNIRASLMASLQAAIAACA</sequence>
<keyword evidence="3" id="KW-1185">Reference proteome</keyword>